<keyword evidence="4" id="KW-0788">Thiol protease</keyword>
<dbReference type="InterPro" id="IPR007422">
    <property type="entry name" value="Peptidase_Prp"/>
</dbReference>
<dbReference type="Proteomes" id="UP000269097">
    <property type="component" value="Chromosome"/>
</dbReference>
<proteinExistence type="inferred from homology"/>
<dbReference type="Gene3D" id="3.30.70.1490">
    <property type="entry name" value="Cysteine protease Prp"/>
    <property type="match status" value="1"/>
</dbReference>
<dbReference type="EMBL" id="CP033433">
    <property type="protein sequence ID" value="AYQ73202.1"/>
    <property type="molecule type" value="Genomic_DNA"/>
</dbReference>
<keyword evidence="3" id="KW-0378">Hydrolase</keyword>
<keyword evidence="8" id="KW-1185">Reference proteome</keyword>
<evidence type="ECO:0000313" key="8">
    <source>
        <dbReference type="Proteomes" id="UP000269097"/>
    </source>
</evidence>
<dbReference type="AlphaFoldDB" id="A0A3G3JYG0"/>
<dbReference type="GO" id="GO:0006508">
    <property type="term" value="P:proteolysis"/>
    <property type="evidence" value="ECO:0007669"/>
    <property type="project" value="UniProtKB-KW"/>
</dbReference>
<name>A0A3G3JYG0_9BACL</name>
<dbReference type="PANTHER" id="PTHR39178">
    <property type="entry name" value="HYPOTHETICAL RIBOSOME-ASSOCIATED PROTEIN"/>
    <property type="match status" value="1"/>
</dbReference>
<keyword evidence="2 7" id="KW-0645">Protease</keyword>
<evidence type="ECO:0000256" key="6">
    <source>
        <dbReference type="ARBA" id="ARBA00044538"/>
    </source>
</evidence>
<sequence length="110" mass="11706">MIKVTIERGEAGRIRRFSVSGHAGYDDPGKDIVCAGVSAVTVGAVNAVEKLTGLVPKAKVQNGWLSAETPYGGDPELDGRVQLLLEGMVVSLETIADEYGTYVQIQEVIM</sequence>
<evidence type="ECO:0000256" key="3">
    <source>
        <dbReference type="ARBA" id="ARBA00022801"/>
    </source>
</evidence>
<protein>
    <recommendedName>
        <fullName evidence="6">Ribosomal processing cysteine protease Prp</fullName>
    </recommendedName>
</protein>
<evidence type="ECO:0000313" key="7">
    <source>
        <dbReference type="EMBL" id="AYQ73202.1"/>
    </source>
</evidence>
<dbReference type="CDD" id="cd16332">
    <property type="entry name" value="Prp-like"/>
    <property type="match status" value="1"/>
</dbReference>
<evidence type="ECO:0000256" key="2">
    <source>
        <dbReference type="ARBA" id="ARBA00022670"/>
    </source>
</evidence>
<dbReference type="InterPro" id="IPR036764">
    <property type="entry name" value="Peptidase_Prp_sf"/>
</dbReference>
<dbReference type="RefSeq" id="WP_123041284.1">
    <property type="nucleotide sequence ID" value="NZ_CP033433.1"/>
</dbReference>
<dbReference type="PANTHER" id="PTHR39178:SF1">
    <property type="entry name" value="RIBOSOMAL-PROCESSING CYSTEINE PROTEASE PRP"/>
    <property type="match status" value="1"/>
</dbReference>
<evidence type="ECO:0000256" key="5">
    <source>
        <dbReference type="ARBA" id="ARBA00044503"/>
    </source>
</evidence>
<comment type="similarity">
    <text evidence="5">Belongs to the Prp family.</text>
</comment>
<dbReference type="SUPFAM" id="SSF118010">
    <property type="entry name" value="TM1457-like"/>
    <property type="match status" value="1"/>
</dbReference>
<evidence type="ECO:0000256" key="4">
    <source>
        <dbReference type="ARBA" id="ARBA00022807"/>
    </source>
</evidence>
<dbReference type="KEGG" id="coh:EAV92_11860"/>
<reference evidence="7 8" key="1">
    <citation type="submission" date="2018-10" db="EMBL/GenBank/DDBJ databases">
        <title>Genome Sequence of Cohnella sp.</title>
        <authorList>
            <person name="Srinivasan S."/>
            <person name="Kim M.K."/>
        </authorList>
    </citation>
    <scope>NUCLEOTIDE SEQUENCE [LARGE SCALE GENOMIC DNA]</scope>
    <source>
        <strain evidence="7 8">18JY8-7</strain>
    </source>
</reference>
<accession>A0A3G3JYG0</accession>
<evidence type="ECO:0000256" key="1">
    <source>
        <dbReference type="ARBA" id="ARBA00022517"/>
    </source>
</evidence>
<keyword evidence="1" id="KW-0690">Ribosome biogenesis</keyword>
<gene>
    <name evidence="7" type="ORF">EAV92_11860</name>
</gene>
<organism evidence="7 8">
    <name type="scientific">Cohnella candidum</name>
    <dbReference type="NCBI Taxonomy" id="2674991"/>
    <lineage>
        <taxon>Bacteria</taxon>
        <taxon>Bacillati</taxon>
        <taxon>Bacillota</taxon>
        <taxon>Bacilli</taxon>
        <taxon>Bacillales</taxon>
        <taxon>Paenibacillaceae</taxon>
        <taxon>Cohnella</taxon>
    </lineage>
</organism>
<dbReference type="GO" id="GO:0042254">
    <property type="term" value="P:ribosome biogenesis"/>
    <property type="evidence" value="ECO:0007669"/>
    <property type="project" value="UniProtKB-KW"/>
</dbReference>
<dbReference type="Pfam" id="PF04327">
    <property type="entry name" value="Peptidase_Prp"/>
    <property type="match status" value="1"/>
</dbReference>
<dbReference type="GO" id="GO:0008234">
    <property type="term" value="F:cysteine-type peptidase activity"/>
    <property type="evidence" value="ECO:0007669"/>
    <property type="project" value="UniProtKB-KW"/>
</dbReference>